<dbReference type="OrthoDB" id="5576441at2759"/>
<accession>A0A0C2X9L4</accession>
<sequence>MDPHARSFALARERARRNPLPDDMVVSDSDPETSNMLNVVTKKGAPQTKTRPKKQQSTRISTTDSIIELSDDSSRQPSIAGIIELTDDSDSQEDHGRVRSAPRQPPKRLPAPPLSSTINVQSIGNTAFNENDSDSETPSIDLSHFAFTAKHLQPKPLKAATSPLLSIRGSLPPNPPIARMIHSVTDSFTDEEVDRLSRCVACGIAWTTKKTVPKKRHHMRLCQKKHDLTDDTIRVLVGKELAIVIDEGETTKGKGKSKEKDGPHTLMNDVIHNAQPKKRAKRKETASTILGIQHQHEILQQRARQLFEVDSDDEESTPGLSMTTSTTYPLTQEFPTSNLGISKGFDMDMMYPLPSPAPSNDEDTPIYISSDSESSIVQNPPPLENERHQPMALHHSPTLYNGEDDWMEELQREIDNRETVASWLDTDTLDNSVAELRSPDPTLHKKKRPVHVPISSSSTNHFAPRTPVKTWSLSGSSHQPSSRTTSPTKMKVSTTSIGKSLPLKASSLLQESQEQEEFNQRMQECIKGNADLWHRILRYEPVRFEEFEEFALAIGAPPMRLPERLRTFLSSRAIHVSMAKVRKRR</sequence>
<dbReference type="Proteomes" id="UP000054097">
    <property type="component" value="Unassembled WGS sequence"/>
</dbReference>
<evidence type="ECO:0000313" key="2">
    <source>
        <dbReference type="EMBL" id="KIM25927.1"/>
    </source>
</evidence>
<name>A0A0C2X9L4_SERVB</name>
<reference evidence="2 3" key="1">
    <citation type="submission" date="2014-04" db="EMBL/GenBank/DDBJ databases">
        <authorList>
            <consortium name="DOE Joint Genome Institute"/>
            <person name="Kuo A."/>
            <person name="Zuccaro A."/>
            <person name="Kohler A."/>
            <person name="Nagy L.G."/>
            <person name="Floudas D."/>
            <person name="Copeland A."/>
            <person name="Barry K.W."/>
            <person name="Cichocki N."/>
            <person name="Veneault-Fourrey C."/>
            <person name="LaButti K."/>
            <person name="Lindquist E.A."/>
            <person name="Lipzen A."/>
            <person name="Lundell T."/>
            <person name="Morin E."/>
            <person name="Murat C."/>
            <person name="Sun H."/>
            <person name="Tunlid A."/>
            <person name="Henrissat B."/>
            <person name="Grigoriev I.V."/>
            <person name="Hibbett D.S."/>
            <person name="Martin F."/>
            <person name="Nordberg H.P."/>
            <person name="Cantor M.N."/>
            <person name="Hua S.X."/>
        </authorList>
    </citation>
    <scope>NUCLEOTIDE SEQUENCE [LARGE SCALE GENOMIC DNA]</scope>
    <source>
        <strain evidence="2 3">MAFF 305830</strain>
    </source>
</reference>
<protein>
    <submittedName>
        <fullName evidence="2">Uncharacterized protein</fullName>
    </submittedName>
</protein>
<feature type="region of interest" description="Disordered" evidence="1">
    <location>
        <begin position="1"/>
        <end position="117"/>
    </location>
</feature>
<feature type="region of interest" description="Disordered" evidence="1">
    <location>
        <begin position="434"/>
        <end position="493"/>
    </location>
</feature>
<dbReference type="HOGENOM" id="CLU_541895_0_0_1"/>
<proteinExistence type="predicted"/>
<organism evidence="2 3">
    <name type="scientific">Serendipita vermifera MAFF 305830</name>
    <dbReference type="NCBI Taxonomy" id="933852"/>
    <lineage>
        <taxon>Eukaryota</taxon>
        <taxon>Fungi</taxon>
        <taxon>Dikarya</taxon>
        <taxon>Basidiomycota</taxon>
        <taxon>Agaricomycotina</taxon>
        <taxon>Agaricomycetes</taxon>
        <taxon>Sebacinales</taxon>
        <taxon>Serendipitaceae</taxon>
        <taxon>Serendipita</taxon>
    </lineage>
</organism>
<gene>
    <name evidence="2" type="ORF">M408DRAFT_25820</name>
</gene>
<feature type="compositionally biased region" description="Polar residues" evidence="1">
    <location>
        <begin position="318"/>
        <end position="335"/>
    </location>
</feature>
<reference evidence="3" key="2">
    <citation type="submission" date="2015-01" db="EMBL/GenBank/DDBJ databases">
        <title>Evolutionary Origins and Diversification of the Mycorrhizal Mutualists.</title>
        <authorList>
            <consortium name="DOE Joint Genome Institute"/>
            <consortium name="Mycorrhizal Genomics Consortium"/>
            <person name="Kohler A."/>
            <person name="Kuo A."/>
            <person name="Nagy L.G."/>
            <person name="Floudas D."/>
            <person name="Copeland A."/>
            <person name="Barry K.W."/>
            <person name="Cichocki N."/>
            <person name="Veneault-Fourrey C."/>
            <person name="LaButti K."/>
            <person name="Lindquist E.A."/>
            <person name="Lipzen A."/>
            <person name="Lundell T."/>
            <person name="Morin E."/>
            <person name="Murat C."/>
            <person name="Riley R."/>
            <person name="Ohm R."/>
            <person name="Sun H."/>
            <person name="Tunlid A."/>
            <person name="Henrissat B."/>
            <person name="Grigoriev I.V."/>
            <person name="Hibbett D.S."/>
            <person name="Martin F."/>
        </authorList>
    </citation>
    <scope>NUCLEOTIDE SEQUENCE [LARGE SCALE GENOMIC DNA]</scope>
    <source>
        <strain evidence="3">MAFF 305830</strain>
    </source>
</reference>
<dbReference type="STRING" id="933852.A0A0C2X9L4"/>
<feature type="compositionally biased region" description="Polar residues" evidence="1">
    <location>
        <begin position="469"/>
        <end position="493"/>
    </location>
</feature>
<feature type="compositionally biased region" description="Basic and acidic residues" evidence="1">
    <location>
        <begin position="250"/>
        <end position="263"/>
    </location>
</feature>
<evidence type="ECO:0000313" key="3">
    <source>
        <dbReference type="Proteomes" id="UP000054097"/>
    </source>
</evidence>
<dbReference type="AlphaFoldDB" id="A0A0C2X9L4"/>
<feature type="compositionally biased region" description="Pro residues" evidence="1">
    <location>
        <begin position="103"/>
        <end position="113"/>
    </location>
</feature>
<dbReference type="EMBL" id="KN824310">
    <property type="protein sequence ID" value="KIM25927.1"/>
    <property type="molecule type" value="Genomic_DNA"/>
</dbReference>
<feature type="region of interest" description="Disordered" evidence="1">
    <location>
        <begin position="250"/>
        <end position="284"/>
    </location>
</feature>
<keyword evidence="3" id="KW-1185">Reference proteome</keyword>
<feature type="region of interest" description="Disordered" evidence="1">
    <location>
        <begin position="311"/>
        <end position="335"/>
    </location>
</feature>
<evidence type="ECO:0000256" key="1">
    <source>
        <dbReference type="SAM" id="MobiDB-lite"/>
    </source>
</evidence>